<evidence type="ECO:0000256" key="4">
    <source>
        <dbReference type="ARBA" id="ARBA00022989"/>
    </source>
</evidence>
<dbReference type="Pfam" id="PF22901">
    <property type="entry name" value="dsrm_Ferlin"/>
    <property type="match status" value="1"/>
</dbReference>
<keyword evidence="4" id="KW-1133">Transmembrane helix</keyword>
<dbReference type="GO" id="GO:0016020">
    <property type="term" value="C:membrane"/>
    <property type="evidence" value="ECO:0007669"/>
    <property type="project" value="UniProtKB-SubCell"/>
</dbReference>
<dbReference type="GO" id="GO:0061025">
    <property type="term" value="P:membrane fusion"/>
    <property type="evidence" value="ECO:0007669"/>
    <property type="project" value="TreeGrafter"/>
</dbReference>
<keyword evidence="3" id="KW-0677">Repeat</keyword>
<dbReference type="InterPro" id="IPR035892">
    <property type="entry name" value="C2_domain_sf"/>
</dbReference>
<keyword evidence="2" id="KW-0812">Transmembrane</keyword>
<evidence type="ECO:0000256" key="5">
    <source>
        <dbReference type="ARBA" id="ARBA00023136"/>
    </source>
</evidence>
<dbReference type="InterPro" id="IPR037721">
    <property type="entry name" value="Ferlin"/>
</dbReference>
<dbReference type="PANTHER" id="PTHR12546">
    <property type="entry name" value="FER-1-LIKE"/>
    <property type="match status" value="1"/>
</dbReference>
<dbReference type="InterPro" id="IPR000008">
    <property type="entry name" value="C2_dom"/>
</dbReference>
<dbReference type="GO" id="GO:0007009">
    <property type="term" value="P:plasma membrane organization"/>
    <property type="evidence" value="ECO:0007669"/>
    <property type="project" value="TreeGrafter"/>
</dbReference>
<dbReference type="CDD" id="cd04037">
    <property type="entry name" value="C2E_Ferlin"/>
    <property type="match status" value="1"/>
</dbReference>
<keyword evidence="5" id="KW-0472">Membrane</keyword>
<comment type="caution">
    <text evidence="8">The sequence shown here is derived from an EMBL/GenBank/DDBJ whole genome shotgun (WGS) entry which is preliminary data.</text>
</comment>
<protein>
    <submittedName>
        <fullName evidence="8">Myoferlin</fullName>
    </submittedName>
</protein>
<accession>A0A444UQR9</accession>
<dbReference type="SUPFAM" id="SSF49562">
    <property type="entry name" value="C2 domain (Calcium/lipid-binding domain, CaLB)"/>
    <property type="match status" value="1"/>
</dbReference>
<dbReference type="AlphaFoldDB" id="A0A444UQR9"/>
<dbReference type="EMBL" id="SCEB01022392">
    <property type="protein sequence ID" value="RXM90512.1"/>
    <property type="molecule type" value="Genomic_DNA"/>
</dbReference>
<evidence type="ECO:0000256" key="1">
    <source>
        <dbReference type="ARBA" id="ARBA00004167"/>
    </source>
</evidence>
<evidence type="ECO:0000256" key="3">
    <source>
        <dbReference type="ARBA" id="ARBA00022737"/>
    </source>
</evidence>
<evidence type="ECO:0000313" key="9">
    <source>
        <dbReference type="Proteomes" id="UP000289886"/>
    </source>
</evidence>
<feature type="non-terminal residue" evidence="8">
    <location>
        <position position="1"/>
    </location>
</feature>
<feature type="domain" description="C2" evidence="6">
    <location>
        <begin position="3"/>
        <end position="40"/>
    </location>
</feature>
<feature type="domain" description="Ferlin dsRNA-binding" evidence="7">
    <location>
        <begin position="43"/>
        <end position="107"/>
    </location>
</feature>
<evidence type="ECO:0000256" key="2">
    <source>
        <dbReference type="ARBA" id="ARBA00022692"/>
    </source>
</evidence>
<evidence type="ECO:0000259" key="7">
    <source>
        <dbReference type="Pfam" id="PF22901"/>
    </source>
</evidence>
<dbReference type="PANTHER" id="PTHR12546:SF55">
    <property type="entry name" value="MYOFERLIN"/>
    <property type="match status" value="1"/>
</dbReference>
<gene>
    <name evidence="8" type="ORF">EOD39_22124</name>
</gene>
<keyword evidence="9" id="KW-1185">Reference proteome</keyword>
<sequence length="109" mass="12572">RMFELTCFIPQEKDLKISVYDYDLMSRDEKVGETVIDLENRLLSRFGSYCGIPQTYCTSGINQWRDQMKPSQILQNLSRLRGIPPPVPAENGKTLSHAGREYRLDEFGV</sequence>
<evidence type="ECO:0000259" key="6">
    <source>
        <dbReference type="Pfam" id="PF00168"/>
    </source>
</evidence>
<comment type="subcellular location">
    <subcellularLocation>
        <location evidence="1">Membrane</location>
        <topology evidence="1">Single-pass membrane protein</topology>
    </subcellularLocation>
</comment>
<dbReference type="InterPro" id="IPR037724">
    <property type="entry name" value="C2E_Ferlin"/>
</dbReference>
<dbReference type="Pfam" id="PF00168">
    <property type="entry name" value="C2"/>
    <property type="match status" value="1"/>
</dbReference>
<name>A0A444UQR9_ACIRT</name>
<dbReference type="InterPro" id="IPR055072">
    <property type="entry name" value="Ferlin_DSRM"/>
</dbReference>
<dbReference type="Gene3D" id="2.60.40.150">
    <property type="entry name" value="C2 domain"/>
    <property type="match status" value="1"/>
</dbReference>
<organism evidence="8 9">
    <name type="scientific">Acipenser ruthenus</name>
    <name type="common">Sterlet sturgeon</name>
    <dbReference type="NCBI Taxonomy" id="7906"/>
    <lineage>
        <taxon>Eukaryota</taxon>
        <taxon>Metazoa</taxon>
        <taxon>Chordata</taxon>
        <taxon>Craniata</taxon>
        <taxon>Vertebrata</taxon>
        <taxon>Euteleostomi</taxon>
        <taxon>Actinopterygii</taxon>
        <taxon>Chondrostei</taxon>
        <taxon>Acipenseriformes</taxon>
        <taxon>Acipenseridae</taxon>
        <taxon>Acipenser</taxon>
    </lineage>
</organism>
<reference evidence="8 9" key="1">
    <citation type="submission" date="2019-01" db="EMBL/GenBank/DDBJ databases">
        <title>Draft Genome and Complete Hox-Cluster Characterization of the Sterlet Sturgeon (Acipenser ruthenus).</title>
        <authorList>
            <person name="Wei Q."/>
        </authorList>
    </citation>
    <scope>NUCLEOTIDE SEQUENCE [LARGE SCALE GENOMIC DNA]</scope>
    <source>
        <strain evidence="8">WHYD16114868_AA</strain>
        <tissue evidence="8">Blood</tissue>
    </source>
</reference>
<dbReference type="Proteomes" id="UP000289886">
    <property type="component" value="Unassembled WGS sequence"/>
</dbReference>
<evidence type="ECO:0000313" key="8">
    <source>
        <dbReference type="EMBL" id="RXM90512.1"/>
    </source>
</evidence>
<proteinExistence type="predicted"/>